<keyword evidence="2" id="KW-1185">Reference proteome</keyword>
<evidence type="ECO:0000313" key="2">
    <source>
        <dbReference type="Proteomes" id="UP000199662"/>
    </source>
</evidence>
<reference evidence="1 2" key="1">
    <citation type="submission" date="2016-10" db="EMBL/GenBank/DDBJ databases">
        <authorList>
            <person name="de Groot N.N."/>
        </authorList>
    </citation>
    <scope>NUCLEOTIDE SEQUENCE [LARGE SCALE GENOMIC DNA]</scope>
    <source>
        <strain evidence="1 2">DSM 2179</strain>
    </source>
</reference>
<dbReference type="RefSeq" id="WP_019552892.1">
    <property type="nucleotide sequence ID" value="NZ_FNZK01000007.1"/>
</dbReference>
<dbReference type="Proteomes" id="UP000199662">
    <property type="component" value="Unassembled WGS sequence"/>
</dbReference>
<dbReference type="AlphaFoldDB" id="A0A1H6YKZ4"/>
<gene>
    <name evidence="1" type="ORF">SAMN05660742_10762</name>
</gene>
<name>A0A1H6YKZ4_9FIRM</name>
<proteinExistence type="predicted"/>
<evidence type="ECO:0000313" key="1">
    <source>
        <dbReference type="EMBL" id="SEJ41998.1"/>
    </source>
</evidence>
<organism evidence="1 2">
    <name type="scientific">Propionispira arboris</name>
    <dbReference type="NCBI Taxonomy" id="84035"/>
    <lineage>
        <taxon>Bacteria</taxon>
        <taxon>Bacillati</taxon>
        <taxon>Bacillota</taxon>
        <taxon>Negativicutes</taxon>
        <taxon>Selenomonadales</taxon>
        <taxon>Selenomonadaceae</taxon>
        <taxon>Propionispira</taxon>
    </lineage>
</organism>
<accession>A0A1H6YKZ4</accession>
<dbReference type="STRING" id="84035.SAMN05660742_10762"/>
<protein>
    <submittedName>
        <fullName evidence="1">Uncharacterized protein</fullName>
    </submittedName>
</protein>
<sequence length="104" mass="12055">MENIYRVAVHYLNDIGYVEYVINTKAANVFLKTLDKKAAVENYLANEHEIQVPHATLRDFTTEKIQPLASLESFKLAMTRVWGETDVYVDWSRPIDYVLDGMDK</sequence>
<dbReference type="EMBL" id="FNZK01000007">
    <property type="protein sequence ID" value="SEJ41998.1"/>
    <property type="molecule type" value="Genomic_DNA"/>
</dbReference>